<dbReference type="Proteomes" id="UP000886812">
    <property type="component" value="Unassembled WGS sequence"/>
</dbReference>
<evidence type="ECO:0008006" key="4">
    <source>
        <dbReference type="Google" id="ProtNLM"/>
    </source>
</evidence>
<dbReference type="EMBL" id="DVOG01000036">
    <property type="protein sequence ID" value="HIV03772.1"/>
    <property type="molecule type" value="Genomic_DNA"/>
</dbReference>
<organism evidence="2 3">
    <name type="scientific">Candidatus Spyradosoma merdigallinarum</name>
    <dbReference type="NCBI Taxonomy" id="2840950"/>
    <lineage>
        <taxon>Bacteria</taxon>
        <taxon>Pseudomonadati</taxon>
        <taxon>Verrucomicrobiota</taxon>
        <taxon>Opitutia</taxon>
        <taxon>Opitutia incertae sedis</taxon>
        <taxon>Candidatus Spyradosoma</taxon>
    </lineage>
</organism>
<evidence type="ECO:0000313" key="2">
    <source>
        <dbReference type="EMBL" id="HIV03772.1"/>
    </source>
</evidence>
<gene>
    <name evidence="2" type="ORF">IAC75_01310</name>
</gene>
<comment type="caution">
    <text evidence="2">The sequence shown here is derived from an EMBL/GenBank/DDBJ whole genome shotgun (WGS) entry which is preliminary data.</text>
</comment>
<accession>A0A9D1NJQ2</accession>
<dbReference type="AlphaFoldDB" id="A0A9D1NJQ2"/>
<name>A0A9D1NJQ2_9BACT</name>
<evidence type="ECO:0000256" key="1">
    <source>
        <dbReference type="SAM" id="MobiDB-lite"/>
    </source>
</evidence>
<sequence>MLETLKKTIFAGVGATVMSADAVKTALADLVKKGKLSADDAKAAFDKAAARGEEDAKALYGKAAARGKETLENLGALAGTKRLENLEKRVAAIEEKLGIPAPAPETPEDENSPVPAAEAPKPADGNAV</sequence>
<evidence type="ECO:0000313" key="3">
    <source>
        <dbReference type="Proteomes" id="UP000886812"/>
    </source>
</evidence>
<reference evidence="2" key="1">
    <citation type="submission" date="2020-10" db="EMBL/GenBank/DDBJ databases">
        <authorList>
            <person name="Gilroy R."/>
        </authorList>
    </citation>
    <scope>NUCLEOTIDE SEQUENCE</scope>
    <source>
        <strain evidence="2">10669</strain>
    </source>
</reference>
<reference evidence="2" key="2">
    <citation type="journal article" date="2021" name="PeerJ">
        <title>Extensive microbial diversity within the chicken gut microbiome revealed by metagenomics and culture.</title>
        <authorList>
            <person name="Gilroy R."/>
            <person name="Ravi A."/>
            <person name="Getino M."/>
            <person name="Pursley I."/>
            <person name="Horton D.L."/>
            <person name="Alikhan N.F."/>
            <person name="Baker D."/>
            <person name="Gharbi K."/>
            <person name="Hall N."/>
            <person name="Watson M."/>
            <person name="Adriaenssens E.M."/>
            <person name="Foster-Nyarko E."/>
            <person name="Jarju S."/>
            <person name="Secka A."/>
            <person name="Antonio M."/>
            <person name="Oren A."/>
            <person name="Chaudhuri R.R."/>
            <person name="La Ragione R."/>
            <person name="Hildebrand F."/>
            <person name="Pallen M.J."/>
        </authorList>
    </citation>
    <scope>NUCLEOTIDE SEQUENCE</scope>
    <source>
        <strain evidence="2">10669</strain>
    </source>
</reference>
<feature type="region of interest" description="Disordered" evidence="1">
    <location>
        <begin position="97"/>
        <end position="128"/>
    </location>
</feature>
<proteinExistence type="predicted"/>
<protein>
    <recommendedName>
        <fullName evidence="4">Polyhydroxyalkanoate synthesis regulator phasin</fullName>
    </recommendedName>
</protein>